<evidence type="ECO:0000313" key="6">
    <source>
        <dbReference type="Proteomes" id="UP001159428"/>
    </source>
</evidence>
<dbReference type="AlphaFoldDB" id="A0AAU9X0S9"/>
<evidence type="ECO:0000256" key="2">
    <source>
        <dbReference type="PROSITE-ProRule" id="PRU00117"/>
    </source>
</evidence>
<evidence type="ECO:0000256" key="1">
    <source>
        <dbReference type="ARBA" id="ARBA00022737"/>
    </source>
</evidence>
<dbReference type="PROSITE" id="PS50084">
    <property type="entry name" value="KH_TYPE_1"/>
    <property type="match status" value="2"/>
</dbReference>
<dbReference type="Pfam" id="PF00013">
    <property type="entry name" value="KH_1"/>
    <property type="match status" value="2"/>
</dbReference>
<dbReference type="InterPro" id="IPR004087">
    <property type="entry name" value="KH_dom"/>
</dbReference>
<evidence type="ECO:0000256" key="3">
    <source>
        <dbReference type="SAM" id="MobiDB-lite"/>
    </source>
</evidence>
<dbReference type="GO" id="GO:0003723">
    <property type="term" value="F:RNA binding"/>
    <property type="evidence" value="ECO:0007669"/>
    <property type="project" value="UniProtKB-UniRule"/>
</dbReference>
<keyword evidence="6" id="KW-1185">Reference proteome</keyword>
<protein>
    <recommendedName>
        <fullName evidence="4">K Homology domain-containing protein</fullName>
    </recommendedName>
</protein>
<feature type="domain" description="K Homology" evidence="4">
    <location>
        <begin position="30"/>
        <end position="95"/>
    </location>
</feature>
<dbReference type="SUPFAM" id="SSF54791">
    <property type="entry name" value="Eukaryotic type KH-domain (KH-domain type I)"/>
    <property type="match status" value="2"/>
</dbReference>
<dbReference type="EMBL" id="CALNXJ010000026">
    <property type="protein sequence ID" value="CAH3132286.1"/>
    <property type="molecule type" value="Genomic_DNA"/>
</dbReference>
<dbReference type="PANTHER" id="PTHR10288">
    <property type="entry name" value="KH DOMAIN CONTAINING RNA BINDING PROTEIN"/>
    <property type="match status" value="1"/>
</dbReference>
<dbReference type="CDD" id="cd00105">
    <property type="entry name" value="KH-I"/>
    <property type="match status" value="1"/>
</dbReference>
<organism evidence="5 6">
    <name type="scientific">Pocillopora meandrina</name>
    <dbReference type="NCBI Taxonomy" id="46732"/>
    <lineage>
        <taxon>Eukaryota</taxon>
        <taxon>Metazoa</taxon>
        <taxon>Cnidaria</taxon>
        <taxon>Anthozoa</taxon>
        <taxon>Hexacorallia</taxon>
        <taxon>Scleractinia</taxon>
        <taxon>Astrocoeniina</taxon>
        <taxon>Pocilloporidae</taxon>
        <taxon>Pocillopora</taxon>
    </lineage>
</organism>
<dbReference type="Gene3D" id="3.30.1370.10">
    <property type="entry name" value="K Homology domain, type 1"/>
    <property type="match status" value="2"/>
</dbReference>
<gene>
    <name evidence="5" type="ORF">PMEA_00014627</name>
</gene>
<proteinExistence type="predicted"/>
<sequence>MGSRGFDRRRSNDSKGGSAYNRLKKQNKEVVESELVEVQSDLKGHVIGKGGCNIREIMAKSGAKISSRRDEDSFLIRGNTEQRARAKSLILEKVQEIQRKRNDARSLGEHVEIPQVYKGLVMGKGGDNLRDISTQTGAKVIRKDGEVYIAGGTEQQRQQAKLHISTIIAGARLRGVENEFNKVCRFIDGCNLPGDCKLKLEQVSEGDRMVLPGLQSQCRLKPTEDYEHQEPNSSTDGYHSQIMDAALKALRQIKYETEQQPKADMWCHLGKAIIRGADEEEVTEGEWSIDEVTAKLQSSEAENYWKVAFKEGVNLDEKILEGNLCETTTEDFKVRYDLTYSTPCGHQVRCKVWVAKADINKKLEDISIPFSDVKNILETIHFEDEVTRSRCQGWLVLPSRRYLQADILFPSCEFDCRLTIRGRTDRAVNADYAPDEETRLILSKYLSGLTFDDEDDFGLRLPEETIPEGFHLIHKRSSKRTLYTANEGYAIILSKESSWRSDILNEDSRESTDLHLHCKEWDEALCTKDWEPDAIVAKLPEFLKFLKQVQSFVAQEMAE</sequence>
<feature type="domain" description="K Homology" evidence="4">
    <location>
        <begin position="105"/>
        <end position="169"/>
    </location>
</feature>
<comment type="caution">
    <text evidence="5">The sequence shown here is derived from an EMBL/GenBank/DDBJ whole genome shotgun (WGS) entry which is preliminary data.</text>
</comment>
<dbReference type="SMART" id="SM00322">
    <property type="entry name" value="KH"/>
    <property type="match status" value="2"/>
</dbReference>
<dbReference type="InterPro" id="IPR004088">
    <property type="entry name" value="KH_dom_type_1"/>
</dbReference>
<evidence type="ECO:0000259" key="4">
    <source>
        <dbReference type="SMART" id="SM00322"/>
    </source>
</evidence>
<feature type="compositionally biased region" description="Basic and acidic residues" evidence="3">
    <location>
        <begin position="1"/>
        <end position="13"/>
    </location>
</feature>
<name>A0AAU9X0S9_9CNID</name>
<keyword evidence="1" id="KW-0677">Repeat</keyword>
<keyword evidence="2" id="KW-0694">RNA-binding</keyword>
<reference evidence="5 6" key="1">
    <citation type="submission" date="2022-05" db="EMBL/GenBank/DDBJ databases">
        <authorList>
            <consortium name="Genoscope - CEA"/>
            <person name="William W."/>
        </authorList>
    </citation>
    <scope>NUCLEOTIDE SEQUENCE [LARGE SCALE GENOMIC DNA]</scope>
</reference>
<dbReference type="Proteomes" id="UP001159428">
    <property type="component" value="Unassembled WGS sequence"/>
</dbReference>
<dbReference type="InterPro" id="IPR036612">
    <property type="entry name" value="KH_dom_type_1_sf"/>
</dbReference>
<accession>A0AAU9X0S9</accession>
<feature type="region of interest" description="Disordered" evidence="3">
    <location>
        <begin position="1"/>
        <end position="24"/>
    </location>
</feature>
<evidence type="ECO:0000313" key="5">
    <source>
        <dbReference type="EMBL" id="CAH3132286.1"/>
    </source>
</evidence>